<evidence type="ECO:0000256" key="2">
    <source>
        <dbReference type="SAM" id="Phobius"/>
    </source>
</evidence>
<accession>A0A484F550</accession>
<feature type="transmembrane region" description="Helical" evidence="2">
    <location>
        <begin position="607"/>
        <end position="630"/>
    </location>
</feature>
<evidence type="ECO:0000256" key="1">
    <source>
        <dbReference type="SAM" id="MobiDB-lite"/>
    </source>
</evidence>
<keyword evidence="2" id="KW-1133">Transmembrane helix</keyword>
<evidence type="ECO:0000313" key="3">
    <source>
        <dbReference type="EMBL" id="TDQ67917.1"/>
    </source>
</evidence>
<feature type="transmembrane region" description="Helical" evidence="2">
    <location>
        <begin position="651"/>
        <end position="674"/>
    </location>
</feature>
<name>A0A484F550_9EURY</name>
<dbReference type="Proteomes" id="UP000294855">
    <property type="component" value="Unassembled WGS sequence"/>
</dbReference>
<feature type="transmembrane region" description="Helical" evidence="2">
    <location>
        <begin position="694"/>
        <end position="715"/>
    </location>
</feature>
<protein>
    <submittedName>
        <fullName evidence="3">Uncharacterized protein</fullName>
    </submittedName>
</protein>
<feature type="transmembrane region" description="Helical" evidence="2">
    <location>
        <begin position="748"/>
        <end position="769"/>
    </location>
</feature>
<keyword evidence="2" id="KW-0472">Membrane</keyword>
<keyword evidence="2" id="KW-0812">Transmembrane</keyword>
<evidence type="ECO:0000313" key="4">
    <source>
        <dbReference type="Proteomes" id="UP000294855"/>
    </source>
</evidence>
<proteinExistence type="predicted"/>
<dbReference type="EMBL" id="SNYS01000010">
    <property type="protein sequence ID" value="TDQ67917.1"/>
    <property type="molecule type" value="Genomic_DNA"/>
</dbReference>
<feature type="region of interest" description="Disordered" evidence="1">
    <location>
        <begin position="518"/>
        <end position="580"/>
    </location>
</feature>
<keyword evidence="4" id="KW-1185">Reference proteome</keyword>
<comment type="caution">
    <text evidence="3">The sequence shown here is derived from an EMBL/GenBank/DDBJ whole genome shotgun (WGS) entry which is preliminary data.</text>
</comment>
<reference evidence="3 4" key="1">
    <citation type="submission" date="2019-03" db="EMBL/GenBank/DDBJ databases">
        <title>Genomic Encyclopedia of Type Strains, Phase IV (KMG-IV): sequencing the most valuable type-strain genomes for metagenomic binning, comparative biology and taxonomic classification.</title>
        <authorList>
            <person name="Goeker M."/>
        </authorList>
    </citation>
    <scope>NUCLEOTIDE SEQUENCE [LARGE SCALE GENOMIC DNA]</scope>
    <source>
        <strain evidence="3 4">DSM 13328</strain>
    </source>
</reference>
<organism evidence="3 4">
    <name type="scientific">Methanimicrococcus blatticola</name>
    <dbReference type="NCBI Taxonomy" id="91560"/>
    <lineage>
        <taxon>Archaea</taxon>
        <taxon>Methanobacteriati</taxon>
        <taxon>Methanobacteriota</taxon>
        <taxon>Stenosarchaea group</taxon>
        <taxon>Methanomicrobia</taxon>
        <taxon>Methanosarcinales</taxon>
        <taxon>Methanosarcinaceae</taxon>
        <taxon>Methanimicrococcus</taxon>
    </lineage>
</organism>
<dbReference type="AlphaFoldDB" id="A0A484F550"/>
<sequence length="774" mass="81246">MRLRSVLSQFLLIVLILFCLTGAASAAELVSSDGSGNVIITIDPGLYGNSLPIKGTEDVVYTDAMYVNVGHYKSSSSLVDFTYNISNNPSFHIFINDSGVQNLTLNLVGPTSTSLDFLNLALGPSSSLNVTFNGNGHNILFGNFVANGGTNGFGNFEISGLNLSNGNLDISNLNSTSQKLNINNSKINGSVLISNAAFGTNPTSLKFNFSNLAVTNGHLDLSDIRATDLLVNNSTFESGGIFISSSYSDNIPTNIVLNNVSVMLEGDIEIGSGSSGAFGNLNVSNLTLTNGSFNAFQFDISSLDIVFKDSYVNGSVLIDKDYGGVSTRNVTVSNLTLTNGSLELSGITSSKLLIQNSNLSNTSYLGSYSPGIILNNMTATDGKIVNTTVTLGTFSLIFSKGAYDISGNRFSNSGYVFDFRDLNFVSPVGVDIYNNKLCSDMDYIFSTGDFSANVTFYKAPTSGRSIMGGSNIAGNYWTNSDFTGHSDLLSVSALGYSDVPYLIPASVGVYSDNYSLTKPPSNGGGGGTEGPAPIVIPPAEPEPEPPQTPPANPEDPTPETPGPGAEPPSGSYSAGSGSGTNQILTELKDEGLSTEEVVTGYVAPASVVLGATAGSVLLIISGIIDFFFDVTSGQVRGLAKGKASLKFNPPGLSQIFSARTAYMVLFFIFGIGVIDTFLGDAVEASMNGGLLTPFTAYISPLVLSTTVNIGGGLFFDEVLEFIFKRIGKYVNQTTGILDLIKFGGTANAIVFVCLIGLAGGLLAFCVYFLEWTLI</sequence>
<feature type="compositionally biased region" description="Pro residues" evidence="1">
    <location>
        <begin position="534"/>
        <end position="566"/>
    </location>
</feature>
<gene>
    <name evidence="3" type="ORF">C7391_1471</name>
</gene>